<accession>A0ABD3PEM4</accession>
<reference evidence="2 3" key="1">
    <citation type="submission" date="2024-10" db="EMBL/GenBank/DDBJ databases">
        <title>Updated reference genomes for cyclostephanoid diatoms.</title>
        <authorList>
            <person name="Roberts W.R."/>
            <person name="Alverson A.J."/>
        </authorList>
    </citation>
    <scope>NUCLEOTIDE SEQUENCE [LARGE SCALE GENOMIC DNA]</scope>
    <source>
        <strain evidence="2 3">AJA010-31</strain>
    </source>
</reference>
<dbReference type="PANTHER" id="PTHR46599">
    <property type="entry name" value="PIGGYBAC TRANSPOSABLE ELEMENT-DERIVED PROTEIN 4"/>
    <property type="match status" value="1"/>
</dbReference>
<dbReference type="AlphaFoldDB" id="A0ABD3PEM4"/>
<keyword evidence="3" id="KW-1185">Reference proteome</keyword>
<name>A0ABD3PEM4_9STRA</name>
<sequence>MFGGAPFRLSQFMSLNRFKAITAAMEYTDIDPPTTFVDKFHHVRQMIDAFNDHYAEEYIPSWLSCLDESMNSWLNKYCPGFMNVPRKPHPNGNEYHSIADGDDGHPVMWRIKIQEGKDRPKDATGKWAFPSKFDGTNAKGRAYTKTSTLMCEMTEPIHGTGKIVSMDSGFCVTAGILHLHDLGVYGQALIKKRKYWPKDVPGDQIDQYFDGKPLGFSKTLKQDMDGIPFYVHCNRDTKFVTKMMSTHGLLTTVPDHITYRQKPSGEWVSFAYPEFLSHHNHSKHWVDDVNNRRHDPIGLEQVWHTKWWPTRQFTFICSVAESNAVHCRARARKDSATPQLEFRRNLAKLMLFNRIGDDGTRRASPIRPRKRVRDDRVTEHGLVSRPKYTGMWDNSINNWACMYKLVQHMQNKSINVLELLWGPYGAGTQHVFRDYYLVLSKTGNLTVAVMVL</sequence>
<comment type="caution">
    <text evidence="2">The sequence shown here is derived from an EMBL/GenBank/DDBJ whole genome shotgun (WGS) entry which is preliminary data.</text>
</comment>
<protein>
    <recommendedName>
        <fullName evidence="1">PiggyBac transposable element-derived protein domain-containing protein</fullName>
    </recommendedName>
</protein>
<feature type="domain" description="PiggyBac transposable element-derived protein" evidence="1">
    <location>
        <begin position="9"/>
        <end position="324"/>
    </location>
</feature>
<evidence type="ECO:0000259" key="1">
    <source>
        <dbReference type="Pfam" id="PF13843"/>
    </source>
</evidence>
<dbReference type="InterPro" id="IPR029526">
    <property type="entry name" value="PGBD"/>
</dbReference>
<organism evidence="2 3">
    <name type="scientific">Cyclotella atomus</name>
    <dbReference type="NCBI Taxonomy" id="382360"/>
    <lineage>
        <taxon>Eukaryota</taxon>
        <taxon>Sar</taxon>
        <taxon>Stramenopiles</taxon>
        <taxon>Ochrophyta</taxon>
        <taxon>Bacillariophyta</taxon>
        <taxon>Coscinodiscophyceae</taxon>
        <taxon>Thalassiosirophycidae</taxon>
        <taxon>Stephanodiscales</taxon>
        <taxon>Stephanodiscaceae</taxon>
        <taxon>Cyclotella</taxon>
    </lineage>
</organism>
<dbReference type="EMBL" id="JALLPJ020000646">
    <property type="protein sequence ID" value="KAL3786530.1"/>
    <property type="molecule type" value="Genomic_DNA"/>
</dbReference>
<gene>
    <name evidence="2" type="ORF">ACHAWO_000507</name>
</gene>
<proteinExistence type="predicted"/>
<evidence type="ECO:0000313" key="3">
    <source>
        <dbReference type="Proteomes" id="UP001530400"/>
    </source>
</evidence>
<evidence type="ECO:0000313" key="2">
    <source>
        <dbReference type="EMBL" id="KAL3786530.1"/>
    </source>
</evidence>
<dbReference type="Pfam" id="PF13843">
    <property type="entry name" value="DDE_Tnp_1_7"/>
    <property type="match status" value="1"/>
</dbReference>
<dbReference type="PANTHER" id="PTHR46599:SF3">
    <property type="entry name" value="PIGGYBAC TRANSPOSABLE ELEMENT-DERIVED PROTEIN 4"/>
    <property type="match status" value="1"/>
</dbReference>
<dbReference type="Proteomes" id="UP001530400">
    <property type="component" value="Unassembled WGS sequence"/>
</dbReference>